<sequence length="933" mass="106031">MKLKKTEGVHISCFELANGGKHIVDLLDSEPKKLSGNMLKNFESKLLRRKASPELVKHIFKSKSSSSPSAIDANDALSSLPKKKTCLVVTLYCQSYRITLIDDASLKGSFQQNGDNNSNNSLIQNFIFKNKQLKLVLNLDQHAETSIVQLHLNNLDLVINSYKHIQQSGGEEPTPARRVPSYTLPTVSSSRSPNKKIVKLTRPTTAAIANLLVATRVAPRITPRVTTQVASRVDQKYKISKPTIAKLLSSAVLTKKPAIPKFTSTRESKELEKLKADKEAMKLQYLENVQHMKSSIQGFKQDGKYLFEQITNLKNQLSLLETQGSQREQLCQELKQDKLVLSQDIENLHAQLDRLMDIKQANEDSIQQLESERDYINSELVLSNENNAELLIKNKELQEQVELAKRQQQEEQQQQEQKQQQQEQEQKQQQQQQQQHLEKQIAQIAQLEQQIDELKQQLDGKTNALNDITRECEKLEKKLEETNNSIATLKARESALVEEKDKLDEKLTGLNSKFDFAVKDNAELNSQLDKMKHFMTEKDTQIKQLNDQLLASKEEFENAKTSSDLVLQQQIKDLNERLDAKQEELNNFFKTEKAVREQLRESERQNQTLIEDLNSQALDSQKSGVLLDELQSLLDKATRDNTRLRKQSEEAQMQLSIEVEKYGKELADFQSRFDDKQNEWNNEKTKLESDHSRQTATLERLKQDLHNQEMKHHEEISKLEQAHALILAEKDSELKTLRLQPSHATIPQDFNNLLFGLNNQSSSPQFGFHPEDIYNDPIMEHTIHFNTGGQQNKLALSVSPAPESAPESVPESVPETLSEQQQKNINLAEPTAKSSSVSPASSSFKSHTLNLSQVKQQVSMAMKHSKKSSQNSSKHSTPKKNGILQPSNKQVMLENKVKKNKKNKLAGLEKYSSPLRHGGHKSSKSSPLKKVSA</sequence>
<proteinExistence type="predicted"/>
<evidence type="ECO:0000256" key="1">
    <source>
        <dbReference type="SAM" id="Coils"/>
    </source>
</evidence>
<dbReference type="STRING" id="379508.A5E0T1"/>
<dbReference type="InParanoid" id="A5E0T1"/>
<evidence type="ECO:0000313" key="4">
    <source>
        <dbReference type="Proteomes" id="UP000001996"/>
    </source>
</evidence>
<feature type="region of interest" description="Disordered" evidence="2">
    <location>
        <begin position="828"/>
        <end position="847"/>
    </location>
</feature>
<organism evidence="3 4">
    <name type="scientific">Lodderomyces elongisporus (strain ATCC 11503 / CBS 2605 / JCM 1781 / NBRC 1676 / NRRL YB-4239)</name>
    <name type="common">Yeast</name>
    <name type="synonym">Saccharomyces elongisporus</name>
    <dbReference type="NCBI Taxonomy" id="379508"/>
    <lineage>
        <taxon>Eukaryota</taxon>
        <taxon>Fungi</taxon>
        <taxon>Dikarya</taxon>
        <taxon>Ascomycota</taxon>
        <taxon>Saccharomycotina</taxon>
        <taxon>Pichiomycetes</taxon>
        <taxon>Debaryomycetaceae</taxon>
        <taxon>Candida/Lodderomyces clade</taxon>
        <taxon>Lodderomyces</taxon>
    </lineage>
</organism>
<evidence type="ECO:0000313" key="3">
    <source>
        <dbReference type="EMBL" id="EDK45039.1"/>
    </source>
</evidence>
<dbReference type="OrthoDB" id="4089164at2759"/>
<dbReference type="EMBL" id="CH981527">
    <property type="protein sequence ID" value="EDK45039.1"/>
    <property type="molecule type" value="Genomic_DNA"/>
</dbReference>
<evidence type="ECO:0000256" key="2">
    <source>
        <dbReference type="SAM" id="MobiDB-lite"/>
    </source>
</evidence>
<dbReference type="PANTHER" id="PTHR45615">
    <property type="entry name" value="MYOSIN HEAVY CHAIN, NON-MUSCLE"/>
    <property type="match status" value="1"/>
</dbReference>
<dbReference type="PANTHER" id="PTHR45615:SF63">
    <property type="entry name" value="CHROMOSOME UNDETERMINED SCAFFOLD_10, WHOLE GENOME SHOTGUN SEQUENCE"/>
    <property type="match status" value="1"/>
</dbReference>
<accession>A5E0T1</accession>
<dbReference type="HOGENOM" id="CLU_313757_0_0_1"/>
<keyword evidence="1" id="KW-0175">Coiled coil</keyword>
<feature type="coiled-coil region" evidence="1">
    <location>
        <begin position="535"/>
        <end position="722"/>
    </location>
</feature>
<feature type="region of interest" description="Disordered" evidence="2">
    <location>
        <begin position="792"/>
        <end position="821"/>
    </location>
</feature>
<name>A5E0T1_LODEL</name>
<dbReference type="KEGG" id="lel:PVL30_002711"/>
<feature type="coiled-coil region" evidence="1">
    <location>
        <begin position="331"/>
        <end position="506"/>
    </location>
</feature>
<feature type="region of interest" description="Disordered" evidence="2">
    <location>
        <begin position="857"/>
        <end position="933"/>
    </location>
</feature>
<dbReference type="Gene3D" id="1.10.287.1490">
    <property type="match status" value="1"/>
</dbReference>
<reference evidence="3 4" key="1">
    <citation type="journal article" date="2009" name="Nature">
        <title>Evolution of pathogenicity and sexual reproduction in eight Candida genomes.</title>
        <authorList>
            <person name="Butler G."/>
            <person name="Rasmussen M.D."/>
            <person name="Lin M.F."/>
            <person name="Santos M.A."/>
            <person name="Sakthikumar S."/>
            <person name="Munro C.A."/>
            <person name="Rheinbay E."/>
            <person name="Grabherr M."/>
            <person name="Forche A."/>
            <person name="Reedy J.L."/>
            <person name="Agrafioti I."/>
            <person name="Arnaud M.B."/>
            <person name="Bates S."/>
            <person name="Brown A.J."/>
            <person name="Brunke S."/>
            <person name="Costanzo M.C."/>
            <person name="Fitzpatrick D.A."/>
            <person name="de Groot P.W."/>
            <person name="Harris D."/>
            <person name="Hoyer L.L."/>
            <person name="Hube B."/>
            <person name="Klis F.M."/>
            <person name="Kodira C."/>
            <person name="Lennard N."/>
            <person name="Logue M.E."/>
            <person name="Martin R."/>
            <person name="Neiman A.M."/>
            <person name="Nikolaou E."/>
            <person name="Quail M.A."/>
            <person name="Quinn J."/>
            <person name="Santos M.C."/>
            <person name="Schmitzberger F.F."/>
            <person name="Sherlock G."/>
            <person name="Shah P."/>
            <person name="Silverstein K.A."/>
            <person name="Skrzypek M.S."/>
            <person name="Soll D."/>
            <person name="Staggs R."/>
            <person name="Stansfield I."/>
            <person name="Stumpf M.P."/>
            <person name="Sudbery P.E."/>
            <person name="Srikantha T."/>
            <person name="Zeng Q."/>
            <person name="Berman J."/>
            <person name="Berriman M."/>
            <person name="Heitman J."/>
            <person name="Gow N.A."/>
            <person name="Lorenz M.C."/>
            <person name="Birren B.W."/>
            <person name="Kellis M."/>
            <person name="Cuomo C.A."/>
        </authorList>
    </citation>
    <scope>NUCLEOTIDE SEQUENCE [LARGE SCALE GENOMIC DNA]</scope>
    <source>
        <strain evidence="4">ATCC 11503 / BCRC 21390 / CBS 2605 / JCM 1781 / NBRC 1676 / NRRL YB-4239</strain>
    </source>
</reference>
<gene>
    <name evidence="3" type="ORF">LELG_03218</name>
</gene>
<feature type="region of interest" description="Disordered" evidence="2">
    <location>
        <begin position="167"/>
        <end position="190"/>
    </location>
</feature>
<feature type="compositionally biased region" description="Low complexity" evidence="2">
    <location>
        <begin position="834"/>
        <end position="846"/>
    </location>
</feature>
<protein>
    <submittedName>
        <fullName evidence="3">Uncharacterized protein</fullName>
    </submittedName>
</protein>
<feature type="compositionally biased region" description="Low complexity" evidence="2">
    <location>
        <begin position="924"/>
        <end position="933"/>
    </location>
</feature>
<dbReference type="AlphaFoldDB" id="A5E0T1"/>
<keyword evidence="4" id="KW-1185">Reference proteome</keyword>
<dbReference type="VEuPathDB" id="FungiDB:LELG_03218"/>
<feature type="compositionally biased region" description="Low complexity" evidence="2">
    <location>
        <begin position="794"/>
        <end position="819"/>
    </location>
</feature>
<dbReference type="OMA" id="MTIEDEN"/>
<dbReference type="Proteomes" id="UP000001996">
    <property type="component" value="Unassembled WGS sequence"/>
</dbReference>
<dbReference type="GeneID" id="5232617"/>